<organism evidence="1 2">
    <name type="scientific">Lactiplantibacillus fabifermentans DSM 21115</name>
    <dbReference type="NCBI Taxonomy" id="1413187"/>
    <lineage>
        <taxon>Bacteria</taxon>
        <taxon>Bacillati</taxon>
        <taxon>Bacillota</taxon>
        <taxon>Bacilli</taxon>
        <taxon>Lactobacillales</taxon>
        <taxon>Lactobacillaceae</taxon>
        <taxon>Lactiplantibacillus</taxon>
    </lineage>
</organism>
<dbReference type="AlphaFoldDB" id="A0A0R2NG35"/>
<proteinExistence type="predicted"/>
<evidence type="ECO:0000313" key="1">
    <source>
        <dbReference type="EMBL" id="KRO23248.1"/>
    </source>
</evidence>
<evidence type="ECO:0008006" key="3">
    <source>
        <dbReference type="Google" id="ProtNLM"/>
    </source>
</evidence>
<sequence length="502" mass="59386">MDELKQVAVLELQLITNKYQARFLNELLWQHYDYYREIVKYANHQIKYLRRNRDYQRLIKLKRAWKLKRTKQPTKANKKIVNDRLKVIMQAYGLDSDQGSKQRHSIGFSGFVKRHVNPRFKGLMSVAMQAIITDVWQGIDKVLYQGSKQLHIKRFAQFTIRSKQWNTQFSMDLNHRIFHFKRGKHRFKTARYRAYEREVFFSEYRQLKYIRLIQIAGNTHTKYAIQITYSGLPPRKRRTTRASSPVGIDIGPSTFAYYHHDKMNLSVLNPFFGDDTSKIKQLQHQMTHSQVENNPDAFELTANGKLKYIKGYKVRRTNNYKKLRRKLNYLYRLKSNHRKYYFETLSNELVALSHDIRMEKVSVAGWQAGLFGSSITNQAPSQLMAIIKRKLALFGYEPVLINTVKAKLSQYQHDTKQYHQANSDLNHRAKKINMDGTEYNAQRDVYSAFLATKVLDDCTISDISNDEFRHFLINQEQMVDRIKAEDNMILESMGISYHYTIS</sequence>
<dbReference type="Proteomes" id="UP000050920">
    <property type="component" value="Unassembled WGS sequence"/>
</dbReference>
<dbReference type="EMBL" id="AYGX02000169">
    <property type="protein sequence ID" value="KRO23248.1"/>
    <property type="molecule type" value="Genomic_DNA"/>
</dbReference>
<keyword evidence="2" id="KW-1185">Reference proteome</keyword>
<reference evidence="1 2" key="1">
    <citation type="journal article" date="2015" name="Genome Announc.">
        <title>Expanding the biotechnology potential of lactobacilli through comparative genomics of 213 strains and associated genera.</title>
        <authorList>
            <person name="Sun Z."/>
            <person name="Harris H.M."/>
            <person name="McCann A."/>
            <person name="Guo C."/>
            <person name="Argimon S."/>
            <person name="Zhang W."/>
            <person name="Yang X."/>
            <person name="Jeffery I.B."/>
            <person name="Cooney J.C."/>
            <person name="Kagawa T.F."/>
            <person name="Liu W."/>
            <person name="Song Y."/>
            <person name="Salvetti E."/>
            <person name="Wrobel A."/>
            <person name="Rasinkangas P."/>
            <person name="Parkhill J."/>
            <person name="Rea M.C."/>
            <person name="O'Sullivan O."/>
            <person name="Ritari J."/>
            <person name="Douillard F.P."/>
            <person name="Paul Ross R."/>
            <person name="Yang R."/>
            <person name="Briner A.E."/>
            <person name="Felis G.E."/>
            <person name="de Vos W.M."/>
            <person name="Barrangou R."/>
            <person name="Klaenhammer T.R."/>
            <person name="Caufield P.W."/>
            <person name="Cui Y."/>
            <person name="Zhang H."/>
            <person name="O'Toole P.W."/>
        </authorList>
    </citation>
    <scope>NUCLEOTIDE SEQUENCE [LARGE SCALE GENOMIC DNA]</scope>
    <source>
        <strain evidence="1 2">DSM 21115</strain>
    </source>
</reference>
<name>A0A0R2NG35_9LACO</name>
<accession>A0A0R2NG35</accession>
<dbReference type="RefSeq" id="WP_024623886.1">
    <property type="nucleotide sequence ID" value="NZ_AYGX02000169.1"/>
</dbReference>
<comment type="caution">
    <text evidence="1">The sequence shown here is derived from an EMBL/GenBank/DDBJ whole genome shotgun (WGS) entry which is preliminary data.</text>
</comment>
<gene>
    <name evidence="1" type="ORF">DY78_GL001848</name>
</gene>
<protein>
    <recommendedName>
        <fullName evidence="3">Transposase</fullName>
    </recommendedName>
</protein>
<evidence type="ECO:0000313" key="2">
    <source>
        <dbReference type="Proteomes" id="UP000050920"/>
    </source>
</evidence>